<evidence type="ECO:0000313" key="1">
    <source>
        <dbReference type="EMBL" id="CAE8581389.1"/>
    </source>
</evidence>
<reference evidence="1" key="1">
    <citation type="submission" date="2021-02" db="EMBL/GenBank/DDBJ databases">
        <authorList>
            <person name="Dougan E. K."/>
            <person name="Rhodes N."/>
            <person name="Thang M."/>
            <person name="Chan C."/>
        </authorList>
    </citation>
    <scope>NUCLEOTIDE SEQUENCE</scope>
</reference>
<name>A0A813D6K7_POLGL</name>
<keyword evidence="2" id="KW-1185">Reference proteome</keyword>
<gene>
    <name evidence="1" type="ORF">PGLA1383_LOCUS416</name>
</gene>
<dbReference type="AlphaFoldDB" id="A0A813D6K7"/>
<dbReference type="Proteomes" id="UP000654075">
    <property type="component" value="Unassembled WGS sequence"/>
</dbReference>
<protein>
    <submittedName>
        <fullName evidence="1">Uncharacterized protein</fullName>
    </submittedName>
</protein>
<comment type="caution">
    <text evidence="1">The sequence shown here is derived from an EMBL/GenBank/DDBJ whole genome shotgun (WGS) entry which is preliminary data.</text>
</comment>
<sequence>APTAGRRSHDGADVRVFPKSGEPYKKTHLCAFSQELVDDEDSVSSDVQQPETLSAKMDACEEAPDRFSVCIVGAGAIGCHLAYVLQK</sequence>
<proteinExistence type="predicted"/>
<dbReference type="EMBL" id="CAJNNV010000082">
    <property type="protein sequence ID" value="CAE8581389.1"/>
    <property type="molecule type" value="Genomic_DNA"/>
</dbReference>
<accession>A0A813D6K7</accession>
<feature type="non-terminal residue" evidence="1">
    <location>
        <position position="1"/>
    </location>
</feature>
<evidence type="ECO:0000313" key="2">
    <source>
        <dbReference type="Proteomes" id="UP000654075"/>
    </source>
</evidence>
<feature type="non-terminal residue" evidence="1">
    <location>
        <position position="87"/>
    </location>
</feature>
<organism evidence="1 2">
    <name type="scientific">Polarella glacialis</name>
    <name type="common">Dinoflagellate</name>
    <dbReference type="NCBI Taxonomy" id="89957"/>
    <lineage>
        <taxon>Eukaryota</taxon>
        <taxon>Sar</taxon>
        <taxon>Alveolata</taxon>
        <taxon>Dinophyceae</taxon>
        <taxon>Suessiales</taxon>
        <taxon>Suessiaceae</taxon>
        <taxon>Polarella</taxon>
    </lineage>
</organism>